<keyword evidence="1" id="KW-0812">Transmembrane</keyword>
<organism evidence="2 3">
    <name type="scientific">Microbacterium esteraromaticum</name>
    <dbReference type="NCBI Taxonomy" id="57043"/>
    <lineage>
        <taxon>Bacteria</taxon>
        <taxon>Bacillati</taxon>
        <taxon>Actinomycetota</taxon>
        <taxon>Actinomycetes</taxon>
        <taxon>Micrococcales</taxon>
        <taxon>Microbacteriaceae</taxon>
        <taxon>Microbacterium</taxon>
    </lineage>
</organism>
<feature type="transmembrane region" description="Helical" evidence="1">
    <location>
        <begin position="34"/>
        <end position="56"/>
    </location>
</feature>
<dbReference type="RefSeq" id="WP_206824771.1">
    <property type="nucleotide sequence ID" value="NZ_JAEMWU010000003.1"/>
</dbReference>
<protein>
    <submittedName>
        <fullName evidence="2">Uncharacterized protein</fullName>
    </submittedName>
</protein>
<feature type="transmembrane region" description="Helical" evidence="1">
    <location>
        <begin position="116"/>
        <end position="135"/>
    </location>
</feature>
<evidence type="ECO:0000313" key="3">
    <source>
        <dbReference type="Proteomes" id="UP000664385"/>
    </source>
</evidence>
<feature type="transmembrane region" description="Helical" evidence="1">
    <location>
        <begin position="141"/>
        <end position="160"/>
    </location>
</feature>
<sequence>MRRTVRSIVTALALGFAIYFAARAIWWTEQPTAPLFMVAAIGLYLAATLTAVLAGAGHSIRLPAGPGFLALGTSLAVPTLVSLSLPPDAREAPFATWYIGAIGLLAVICIVRRRMVCGWVMLAALIVSSSLYLGIDRAFTLGLVGSITWVVVAQLLVLFWGRAVRDTERLADIQRAVSAWNATQEVRQRERRVRAQLALAVAGPVLSRTVAAHGHLSEQERLDARLAEGTLRDELRGAVLLNDAVRASIADARRRGAMVTVFDEGGMEGVPADRVGQIRAELAEVVAGSRSNRVIIRAGRDDRVAVTVVGRAAGGAHDDDAVDLWHEIPRRAD</sequence>
<accession>A0A939DZ42</accession>
<evidence type="ECO:0000313" key="2">
    <source>
        <dbReference type="EMBL" id="MBN8206974.1"/>
    </source>
</evidence>
<evidence type="ECO:0000256" key="1">
    <source>
        <dbReference type="SAM" id="Phobius"/>
    </source>
</evidence>
<keyword evidence="1" id="KW-1133">Transmembrane helix</keyword>
<gene>
    <name evidence="2" type="ORF">JF543_13530</name>
</gene>
<dbReference type="EMBL" id="JAEMWU010000003">
    <property type="protein sequence ID" value="MBN8206974.1"/>
    <property type="molecule type" value="Genomic_DNA"/>
</dbReference>
<keyword evidence="1" id="KW-0472">Membrane</keyword>
<feature type="transmembrane region" description="Helical" evidence="1">
    <location>
        <begin position="92"/>
        <end position="111"/>
    </location>
</feature>
<dbReference type="Proteomes" id="UP000664385">
    <property type="component" value="Unassembled WGS sequence"/>
</dbReference>
<feature type="transmembrane region" description="Helical" evidence="1">
    <location>
        <begin position="68"/>
        <end position="86"/>
    </location>
</feature>
<comment type="caution">
    <text evidence="2">The sequence shown here is derived from an EMBL/GenBank/DDBJ whole genome shotgun (WGS) entry which is preliminary data.</text>
</comment>
<proteinExistence type="predicted"/>
<name>A0A939DZ42_9MICO</name>
<reference evidence="2" key="1">
    <citation type="submission" date="2020-12" db="EMBL/GenBank/DDBJ databases">
        <title>PHA producing bacteria isolated from mangrove.</title>
        <authorList>
            <person name="Zheng W."/>
            <person name="Yu S."/>
            <person name="Huang Y."/>
        </authorList>
    </citation>
    <scope>NUCLEOTIDE SEQUENCE</scope>
    <source>
        <strain evidence="2">GN8-5</strain>
    </source>
</reference>
<dbReference type="AlphaFoldDB" id="A0A939DZ42"/>